<dbReference type="InterPro" id="IPR001841">
    <property type="entry name" value="Znf_RING"/>
</dbReference>
<dbReference type="AlphaFoldDB" id="A0A5C7I0Z7"/>
<accession>A0A5C7I0Z7</accession>
<feature type="region of interest" description="Disordered" evidence="9">
    <location>
        <begin position="60"/>
        <end position="180"/>
    </location>
</feature>
<evidence type="ECO:0000259" key="10">
    <source>
        <dbReference type="PROSITE" id="PS50089"/>
    </source>
</evidence>
<evidence type="ECO:0000256" key="5">
    <source>
        <dbReference type="ARBA" id="ARBA00022771"/>
    </source>
</evidence>
<feature type="compositionally biased region" description="Low complexity" evidence="9">
    <location>
        <begin position="299"/>
        <end position="323"/>
    </location>
</feature>
<evidence type="ECO:0000313" key="12">
    <source>
        <dbReference type="Proteomes" id="UP000323000"/>
    </source>
</evidence>
<dbReference type="PANTHER" id="PTHR22937:SF136">
    <property type="entry name" value="RING-TYPE E3 UBIQUITIN TRANSFERASE"/>
    <property type="match status" value="1"/>
</dbReference>
<feature type="compositionally biased region" description="Low complexity" evidence="9">
    <location>
        <begin position="219"/>
        <end position="229"/>
    </location>
</feature>
<dbReference type="PANTHER" id="PTHR22937">
    <property type="entry name" value="E3 UBIQUITIN-PROTEIN LIGASE RNF165"/>
    <property type="match status" value="1"/>
</dbReference>
<dbReference type="InterPro" id="IPR045191">
    <property type="entry name" value="MBR1/2-like"/>
</dbReference>
<feature type="compositionally biased region" description="Basic and acidic residues" evidence="9">
    <location>
        <begin position="230"/>
        <end position="243"/>
    </location>
</feature>
<sequence>MDGYSGKRAADGGVVSKKGSGLVLRDNVNNRDRNAQFCSRIGCSGRLNSMKNTQVVYAEKAKSSRPSFRSSSSGKEIIGSSSRTFSAVSNARKSSTNPRKKPSSQLETDSSETSSVHDEPEVSELVPPPGKIQRGVHPESVDTDSRNSISMGEGSSSVATNTRSKRSLHPRSGFGNGDNLAGSSVSLASKSTGQATVANTSRHGLRNLKCNSITDVTPSSSSSSSSESSLIKRKDMAKKRNSEGESSSASRGKKASEPSLEMRNQSSNHGGVSISDSRRSRNWAPIRDNGVASVRTRRSTNNNNRTRLSNPGSGNGLSPNGSPIVIAGLSESDRPVDPNVPTSSPLFSVETPSGRPSSYSRPGSSSGSLLRGYMPSSPSEVSFHRSLMNRDNFGRYNMDGIAEVLLALERIEQDEELSHEQLLILETNLLLNGLSFYDHHRDMRLDIDNMSYEELLALEDRMGTVSTALTEEALSKCLKTSIYQSAPIKDATPSCSGSHDDVKCSVCQEDYVVGDEIGRLHCQHRYHVVCIQQWLRLKNWCPICKAAADPSLPSSPPS</sequence>
<keyword evidence="7" id="KW-0862">Zinc</keyword>
<dbReference type="Gene3D" id="3.30.40.10">
    <property type="entry name" value="Zinc/RING finger domain, C3HC4 (zinc finger)"/>
    <property type="match status" value="1"/>
</dbReference>
<comment type="caution">
    <text evidence="11">The sequence shown here is derived from an EMBL/GenBank/DDBJ whole genome shotgun (WGS) entry which is preliminary data.</text>
</comment>
<reference evidence="12" key="1">
    <citation type="journal article" date="2019" name="Gigascience">
        <title>De novo genome assembly of the endangered Acer yangbiense, a plant species with extremely small populations endemic to Yunnan Province, China.</title>
        <authorList>
            <person name="Yang J."/>
            <person name="Wariss H.M."/>
            <person name="Tao L."/>
            <person name="Zhang R."/>
            <person name="Yun Q."/>
            <person name="Hollingsworth P."/>
            <person name="Dao Z."/>
            <person name="Luo G."/>
            <person name="Guo H."/>
            <person name="Ma Y."/>
            <person name="Sun W."/>
        </authorList>
    </citation>
    <scope>NUCLEOTIDE SEQUENCE [LARGE SCALE GENOMIC DNA]</scope>
    <source>
        <strain evidence="12">cv. Malutang</strain>
    </source>
</reference>
<feature type="compositionally biased region" description="Polar residues" evidence="9">
    <location>
        <begin position="209"/>
        <end position="218"/>
    </location>
</feature>
<feature type="region of interest" description="Disordered" evidence="9">
    <location>
        <begin position="1"/>
        <end position="31"/>
    </location>
</feature>
<evidence type="ECO:0000256" key="1">
    <source>
        <dbReference type="ARBA" id="ARBA00000900"/>
    </source>
</evidence>
<dbReference type="OrthoDB" id="8062037at2759"/>
<keyword evidence="3" id="KW-0808">Transferase</keyword>
<evidence type="ECO:0000256" key="3">
    <source>
        <dbReference type="ARBA" id="ARBA00022679"/>
    </source>
</evidence>
<evidence type="ECO:0000256" key="2">
    <source>
        <dbReference type="ARBA" id="ARBA00012483"/>
    </source>
</evidence>
<evidence type="ECO:0000256" key="4">
    <source>
        <dbReference type="ARBA" id="ARBA00022723"/>
    </source>
</evidence>
<protein>
    <recommendedName>
        <fullName evidence="2">RING-type E3 ubiquitin transferase</fullName>
        <ecNumber evidence="2">2.3.2.27</ecNumber>
    </recommendedName>
</protein>
<dbReference type="GO" id="GO:0061630">
    <property type="term" value="F:ubiquitin protein ligase activity"/>
    <property type="evidence" value="ECO:0007669"/>
    <property type="project" value="UniProtKB-EC"/>
</dbReference>
<keyword evidence="5 8" id="KW-0863">Zinc-finger</keyword>
<dbReference type="InterPro" id="IPR013083">
    <property type="entry name" value="Znf_RING/FYVE/PHD"/>
</dbReference>
<feature type="compositionally biased region" description="Basic and acidic residues" evidence="9">
    <location>
        <begin position="136"/>
        <end position="145"/>
    </location>
</feature>
<dbReference type="PROSITE" id="PS50089">
    <property type="entry name" value="ZF_RING_2"/>
    <property type="match status" value="1"/>
</dbReference>
<evidence type="ECO:0000256" key="9">
    <source>
        <dbReference type="SAM" id="MobiDB-lite"/>
    </source>
</evidence>
<dbReference type="SMART" id="SM00184">
    <property type="entry name" value="RING"/>
    <property type="match status" value="1"/>
</dbReference>
<keyword evidence="6" id="KW-0833">Ubl conjugation pathway</keyword>
<feature type="compositionally biased region" description="Polar residues" evidence="9">
    <location>
        <begin position="146"/>
        <end position="162"/>
    </location>
</feature>
<feature type="compositionally biased region" description="Polar residues" evidence="9">
    <location>
        <begin position="83"/>
        <end position="114"/>
    </location>
</feature>
<evidence type="ECO:0000256" key="7">
    <source>
        <dbReference type="ARBA" id="ARBA00022833"/>
    </source>
</evidence>
<feature type="domain" description="RING-type" evidence="10">
    <location>
        <begin position="504"/>
        <end position="545"/>
    </location>
</feature>
<gene>
    <name evidence="11" type="ORF">EZV62_013729</name>
</gene>
<organism evidence="11 12">
    <name type="scientific">Acer yangbiense</name>
    <dbReference type="NCBI Taxonomy" id="1000413"/>
    <lineage>
        <taxon>Eukaryota</taxon>
        <taxon>Viridiplantae</taxon>
        <taxon>Streptophyta</taxon>
        <taxon>Embryophyta</taxon>
        <taxon>Tracheophyta</taxon>
        <taxon>Spermatophyta</taxon>
        <taxon>Magnoliopsida</taxon>
        <taxon>eudicotyledons</taxon>
        <taxon>Gunneridae</taxon>
        <taxon>Pentapetalae</taxon>
        <taxon>rosids</taxon>
        <taxon>malvids</taxon>
        <taxon>Sapindales</taxon>
        <taxon>Sapindaceae</taxon>
        <taxon>Hippocastanoideae</taxon>
        <taxon>Acereae</taxon>
        <taxon>Acer</taxon>
    </lineage>
</organism>
<feature type="compositionally biased region" description="Low complexity" evidence="9">
    <location>
        <begin position="12"/>
        <end position="27"/>
    </location>
</feature>
<feature type="compositionally biased region" description="Low complexity" evidence="9">
    <location>
        <begin position="64"/>
        <end position="82"/>
    </location>
</feature>
<feature type="compositionally biased region" description="Low complexity" evidence="9">
    <location>
        <begin position="352"/>
        <end position="373"/>
    </location>
</feature>
<dbReference type="EMBL" id="VAHF01000005">
    <property type="protein sequence ID" value="TXG62366.1"/>
    <property type="molecule type" value="Genomic_DNA"/>
</dbReference>
<feature type="region of interest" description="Disordered" evidence="9">
    <location>
        <begin position="209"/>
        <end position="373"/>
    </location>
</feature>
<comment type="catalytic activity">
    <reaction evidence="1">
        <text>S-ubiquitinyl-[E2 ubiquitin-conjugating enzyme]-L-cysteine + [acceptor protein]-L-lysine = [E2 ubiquitin-conjugating enzyme]-L-cysteine + N(6)-ubiquitinyl-[acceptor protein]-L-lysine.</text>
        <dbReference type="EC" id="2.3.2.27"/>
    </reaction>
</comment>
<evidence type="ECO:0000256" key="6">
    <source>
        <dbReference type="ARBA" id="ARBA00022786"/>
    </source>
</evidence>
<name>A0A5C7I0Z7_9ROSI</name>
<dbReference type="FunFam" id="3.30.40.10:FF:000504">
    <property type="entry name" value="E3 ubiquitin-protein ligase arkadia"/>
    <property type="match status" value="1"/>
</dbReference>
<dbReference type="EC" id="2.3.2.27" evidence="2"/>
<keyword evidence="12" id="KW-1185">Reference proteome</keyword>
<dbReference type="GO" id="GO:0008270">
    <property type="term" value="F:zinc ion binding"/>
    <property type="evidence" value="ECO:0007669"/>
    <property type="project" value="UniProtKB-KW"/>
</dbReference>
<dbReference type="Proteomes" id="UP000323000">
    <property type="component" value="Chromosome 5"/>
</dbReference>
<dbReference type="SUPFAM" id="SSF57850">
    <property type="entry name" value="RING/U-box"/>
    <property type="match status" value="1"/>
</dbReference>
<keyword evidence="4" id="KW-0479">Metal-binding</keyword>
<evidence type="ECO:0000256" key="8">
    <source>
        <dbReference type="PROSITE-ProRule" id="PRU00175"/>
    </source>
</evidence>
<dbReference type="Pfam" id="PF13639">
    <property type="entry name" value="zf-RING_2"/>
    <property type="match status" value="1"/>
</dbReference>
<evidence type="ECO:0000313" key="11">
    <source>
        <dbReference type="EMBL" id="TXG62366.1"/>
    </source>
</evidence>
<proteinExistence type="predicted"/>